<comment type="function">
    <text evidence="6">Catalyzes the formation of acetyl phosphate from acetate and ATP. Can also catalyze the reverse reaction.</text>
</comment>
<dbReference type="NCBIfam" id="TIGR00016">
    <property type="entry name" value="ackA"/>
    <property type="match status" value="1"/>
</dbReference>
<proteinExistence type="inferred from homology"/>
<feature type="binding site" evidence="6">
    <location>
        <position position="7"/>
    </location>
    <ligand>
        <name>Mg(2+)</name>
        <dbReference type="ChEBI" id="CHEBI:18420"/>
    </ligand>
</feature>
<dbReference type="GO" id="GO:0005524">
    <property type="term" value="F:ATP binding"/>
    <property type="evidence" value="ECO:0007669"/>
    <property type="project" value="UniProtKB-KW"/>
</dbReference>
<feature type="binding site" evidence="6">
    <location>
        <begin position="327"/>
        <end position="331"/>
    </location>
    <ligand>
        <name>ATP</name>
        <dbReference type="ChEBI" id="CHEBI:30616"/>
    </ligand>
</feature>
<dbReference type="UniPathway" id="UPA00340">
    <property type="reaction ID" value="UER00458"/>
</dbReference>
<comment type="cofactor">
    <cofactor evidence="6">
        <name>Mg(2+)</name>
        <dbReference type="ChEBI" id="CHEBI:18420"/>
    </cofactor>
    <cofactor evidence="6">
        <name>Mn(2+)</name>
        <dbReference type="ChEBI" id="CHEBI:29035"/>
    </cofactor>
    <text evidence="6">Mg(2+). Can also accept Mn(2+).</text>
</comment>
<comment type="similarity">
    <text evidence="1 6 7">Belongs to the acetokinase family.</text>
</comment>
<accession>A0A3D3RBR2</accession>
<evidence type="ECO:0000256" key="2">
    <source>
        <dbReference type="ARBA" id="ARBA00022679"/>
    </source>
</evidence>
<keyword evidence="6" id="KW-0460">Magnesium</keyword>
<dbReference type="InterPro" id="IPR043129">
    <property type="entry name" value="ATPase_NBD"/>
</dbReference>
<comment type="catalytic activity">
    <reaction evidence="6">
        <text>acetate + ATP = acetyl phosphate + ADP</text>
        <dbReference type="Rhea" id="RHEA:11352"/>
        <dbReference type="ChEBI" id="CHEBI:22191"/>
        <dbReference type="ChEBI" id="CHEBI:30089"/>
        <dbReference type="ChEBI" id="CHEBI:30616"/>
        <dbReference type="ChEBI" id="CHEBI:456216"/>
        <dbReference type="EC" id="2.7.2.1"/>
    </reaction>
</comment>
<feature type="binding site" evidence="6">
    <location>
        <position position="380"/>
    </location>
    <ligand>
        <name>Mg(2+)</name>
        <dbReference type="ChEBI" id="CHEBI:18420"/>
    </ligand>
</feature>
<evidence type="ECO:0000256" key="4">
    <source>
        <dbReference type="ARBA" id="ARBA00022777"/>
    </source>
</evidence>
<dbReference type="AlphaFoldDB" id="A0A3D3RBR2"/>
<dbReference type="Pfam" id="PF00871">
    <property type="entry name" value="Acetate_kinase"/>
    <property type="match status" value="1"/>
</dbReference>
<dbReference type="PROSITE" id="PS01075">
    <property type="entry name" value="ACETATE_KINASE_1"/>
    <property type="match status" value="1"/>
</dbReference>
<dbReference type="InterPro" id="IPR023865">
    <property type="entry name" value="Aliphatic_acid_kinase_CS"/>
</dbReference>
<keyword evidence="6" id="KW-0963">Cytoplasm</keyword>
<dbReference type="EMBL" id="DQAY01000115">
    <property type="protein sequence ID" value="HCO25030.1"/>
    <property type="molecule type" value="Genomic_DNA"/>
</dbReference>
<name>A0A3D3RBR2_9PLAN</name>
<gene>
    <name evidence="6" type="primary">ackA</name>
    <name evidence="8" type="ORF">DIT97_19130</name>
</gene>
<protein>
    <recommendedName>
        <fullName evidence="6">Acetate kinase</fullName>
        <ecNumber evidence="6">2.7.2.1</ecNumber>
    </recommendedName>
    <alternativeName>
        <fullName evidence="6">Acetokinase</fullName>
    </alternativeName>
</protein>
<keyword evidence="2 6" id="KW-0808">Transferase</keyword>
<evidence type="ECO:0000256" key="1">
    <source>
        <dbReference type="ARBA" id="ARBA00008748"/>
    </source>
</evidence>
<organism evidence="8 9">
    <name type="scientific">Gimesia maris</name>
    <dbReference type="NCBI Taxonomy" id="122"/>
    <lineage>
        <taxon>Bacteria</taxon>
        <taxon>Pseudomonadati</taxon>
        <taxon>Planctomycetota</taxon>
        <taxon>Planctomycetia</taxon>
        <taxon>Planctomycetales</taxon>
        <taxon>Planctomycetaceae</taxon>
        <taxon>Gimesia</taxon>
    </lineage>
</organism>
<dbReference type="Proteomes" id="UP000263642">
    <property type="component" value="Unassembled WGS sequence"/>
</dbReference>
<comment type="caution">
    <text evidence="6">Lacks conserved residue(s) required for the propagation of feature annotation.</text>
</comment>
<comment type="subunit">
    <text evidence="6">Homodimer.</text>
</comment>
<keyword evidence="6" id="KW-0479">Metal-binding</keyword>
<keyword evidence="3 6" id="KW-0547">Nucleotide-binding</keyword>
<keyword evidence="4 6" id="KW-0418">Kinase</keyword>
<dbReference type="GO" id="GO:0006085">
    <property type="term" value="P:acetyl-CoA biosynthetic process"/>
    <property type="evidence" value="ECO:0007669"/>
    <property type="project" value="UniProtKB-UniRule"/>
</dbReference>
<dbReference type="GO" id="GO:0005737">
    <property type="term" value="C:cytoplasm"/>
    <property type="evidence" value="ECO:0007669"/>
    <property type="project" value="UniProtKB-SubCell"/>
</dbReference>
<feature type="binding site" evidence="6">
    <location>
        <position position="14"/>
    </location>
    <ligand>
        <name>ATP</name>
        <dbReference type="ChEBI" id="CHEBI:30616"/>
    </ligand>
</feature>
<dbReference type="PIRSF" id="PIRSF000722">
    <property type="entry name" value="Acetate_prop_kin"/>
    <property type="match status" value="1"/>
</dbReference>
<dbReference type="HAMAP" id="MF_00020">
    <property type="entry name" value="Acetate_kinase"/>
    <property type="match status" value="1"/>
</dbReference>
<comment type="pathway">
    <text evidence="6">Metabolic intermediate biosynthesis; acetyl-CoA biosynthesis; acetyl-CoA from acetate: step 1/2.</text>
</comment>
<evidence type="ECO:0000256" key="5">
    <source>
        <dbReference type="ARBA" id="ARBA00022840"/>
    </source>
</evidence>
<evidence type="ECO:0000256" key="7">
    <source>
        <dbReference type="RuleBase" id="RU003835"/>
    </source>
</evidence>
<dbReference type="GO" id="GO:0000287">
    <property type="term" value="F:magnesium ion binding"/>
    <property type="evidence" value="ECO:0007669"/>
    <property type="project" value="UniProtKB-UniRule"/>
</dbReference>
<dbReference type="Gene3D" id="3.30.420.40">
    <property type="match status" value="2"/>
</dbReference>
<evidence type="ECO:0000313" key="9">
    <source>
        <dbReference type="Proteomes" id="UP000263642"/>
    </source>
</evidence>
<sequence length="396" mass="42761">MKVLVANLGSTSFKYRLFDMPAEVQLARGGIDRIGEEQSHCFVEIGAHREEHEQNVPDHAAAVNLCLSQLTNSDWGCLDSADEVAGIGFKAVFAGNMSGIRLVDETLLTKMEALADIAPAHNPPYARAMRQLRQAFPEIPLVAALETAFHETIPPENRAYAIPHEWQEEYEVQRWGFHGASHRYIGSRMAELTGKDDLKVISCHLGGSSSLCAIEGGVSKANSLGMSPQTGLPHNNRVGDFDPFALPVLIKATGKSLAELLEDLSSKGGLLGMSGLSGDCRDLEEAAASGHKRAQLALGVFHSAIRQYLGAYMTVLGGVDAIVFTGGIGENSVSLREKVCSNLEWAGIRLDSEKNKTASDEAQIQADDSKVQIWVVPTNEEIVVGRQTVEVIEGRS</sequence>
<dbReference type="SUPFAM" id="SSF53067">
    <property type="entry name" value="Actin-like ATPase domain"/>
    <property type="match status" value="2"/>
</dbReference>
<feature type="binding site" evidence="6">
    <location>
        <begin position="279"/>
        <end position="281"/>
    </location>
    <ligand>
        <name>ATP</name>
        <dbReference type="ChEBI" id="CHEBI:30616"/>
    </ligand>
</feature>
<dbReference type="InterPro" id="IPR004372">
    <property type="entry name" value="Ac/propionate_kinase"/>
</dbReference>
<comment type="caution">
    <text evidence="8">The sequence shown here is derived from an EMBL/GenBank/DDBJ whole genome shotgun (WGS) entry which is preliminary data.</text>
</comment>
<dbReference type="EC" id="2.7.2.1" evidence="6"/>
<dbReference type="GO" id="GO:0006083">
    <property type="term" value="P:acetate metabolic process"/>
    <property type="evidence" value="ECO:0007669"/>
    <property type="project" value="TreeGrafter"/>
</dbReference>
<evidence type="ECO:0000256" key="6">
    <source>
        <dbReference type="HAMAP-Rule" id="MF_00020"/>
    </source>
</evidence>
<keyword evidence="5 6" id="KW-0067">ATP-binding</keyword>
<feature type="site" description="Transition state stabilizer" evidence="6">
    <location>
        <position position="178"/>
    </location>
</feature>
<dbReference type="GO" id="GO:0008776">
    <property type="term" value="F:acetate kinase activity"/>
    <property type="evidence" value="ECO:0007669"/>
    <property type="project" value="UniProtKB-UniRule"/>
</dbReference>
<comment type="subcellular location">
    <subcellularLocation>
        <location evidence="6">Cytoplasm</location>
    </subcellularLocation>
</comment>
<reference evidence="8 9" key="1">
    <citation type="journal article" date="2018" name="Nat. Biotechnol.">
        <title>A standardized bacterial taxonomy based on genome phylogeny substantially revises the tree of life.</title>
        <authorList>
            <person name="Parks D.H."/>
            <person name="Chuvochina M."/>
            <person name="Waite D.W."/>
            <person name="Rinke C."/>
            <person name="Skarshewski A."/>
            <person name="Chaumeil P.A."/>
            <person name="Hugenholtz P."/>
        </authorList>
    </citation>
    <scope>NUCLEOTIDE SEQUENCE [LARGE SCALE GENOMIC DNA]</scope>
    <source>
        <strain evidence="8">UBA9375</strain>
    </source>
</reference>
<feature type="site" description="Transition state stabilizer" evidence="6">
    <location>
        <position position="237"/>
    </location>
</feature>
<dbReference type="PRINTS" id="PR00471">
    <property type="entry name" value="ACETATEKNASE"/>
</dbReference>
<dbReference type="PANTHER" id="PTHR21060:SF15">
    <property type="entry name" value="ACETATE KINASE-RELATED"/>
    <property type="match status" value="1"/>
</dbReference>
<dbReference type="PANTHER" id="PTHR21060">
    <property type="entry name" value="ACETATE KINASE"/>
    <property type="match status" value="1"/>
</dbReference>
<evidence type="ECO:0000256" key="3">
    <source>
        <dbReference type="ARBA" id="ARBA00022741"/>
    </source>
</evidence>
<dbReference type="InterPro" id="IPR000890">
    <property type="entry name" value="Aliphatic_acid_kin_short-chain"/>
</dbReference>
<evidence type="ECO:0000313" key="8">
    <source>
        <dbReference type="EMBL" id="HCO25030.1"/>
    </source>
</evidence>